<keyword evidence="2" id="KW-0677">Repeat</keyword>
<name>A0A252BWY5_9PROT</name>
<dbReference type="CDD" id="cd01449">
    <property type="entry name" value="TST_Repeat_2"/>
    <property type="match status" value="1"/>
</dbReference>
<feature type="domain" description="Rhodanese" evidence="3">
    <location>
        <begin position="27"/>
        <end position="132"/>
    </location>
</feature>
<dbReference type="SMART" id="SM00450">
    <property type="entry name" value="RHOD"/>
    <property type="match status" value="2"/>
</dbReference>
<dbReference type="InterPro" id="IPR001763">
    <property type="entry name" value="Rhodanese-like_dom"/>
</dbReference>
<evidence type="ECO:0000313" key="4">
    <source>
        <dbReference type="EMBL" id="OUJ13474.1"/>
    </source>
</evidence>
<dbReference type="InterPro" id="IPR045078">
    <property type="entry name" value="TST/MPST-like"/>
</dbReference>
<dbReference type="EMBL" id="JOPJ01000006">
    <property type="protein sequence ID" value="OUJ13474.1"/>
    <property type="molecule type" value="Genomic_DNA"/>
</dbReference>
<dbReference type="RefSeq" id="WP_086638657.1">
    <property type="nucleotide sequence ID" value="NZ_JOPJ01000006.1"/>
</dbReference>
<dbReference type="Gene3D" id="3.40.250.10">
    <property type="entry name" value="Rhodanese-like domain"/>
    <property type="match status" value="2"/>
</dbReference>
<dbReference type="STRING" id="1236501.GCA_000613865_03465"/>
<reference evidence="5" key="1">
    <citation type="submission" date="2014-06" db="EMBL/GenBank/DDBJ databases">
        <authorList>
            <person name="Winans N.J."/>
            <person name="Newell P.D."/>
            <person name="Douglas A.E."/>
        </authorList>
    </citation>
    <scope>NUCLEOTIDE SEQUENCE [LARGE SCALE GENOMIC DNA]</scope>
</reference>
<dbReference type="PROSITE" id="PS50206">
    <property type="entry name" value="RHODANESE_3"/>
    <property type="match status" value="2"/>
</dbReference>
<evidence type="ECO:0000313" key="5">
    <source>
        <dbReference type="Proteomes" id="UP000194931"/>
    </source>
</evidence>
<proteinExistence type="predicted"/>
<keyword evidence="5" id="KW-1185">Reference proteome</keyword>
<dbReference type="AlphaFoldDB" id="A0A252BWY5"/>
<evidence type="ECO:0000259" key="3">
    <source>
        <dbReference type="PROSITE" id="PS50206"/>
    </source>
</evidence>
<feature type="domain" description="Rhodanese" evidence="3">
    <location>
        <begin position="163"/>
        <end position="277"/>
    </location>
</feature>
<organism evidence="4 5">
    <name type="scientific">Acetobacter okinawensis</name>
    <dbReference type="NCBI Taxonomy" id="1076594"/>
    <lineage>
        <taxon>Bacteria</taxon>
        <taxon>Pseudomonadati</taxon>
        <taxon>Pseudomonadota</taxon>
        <taxon>Alphaproteobacteria</taxon>
        <taxon>Acetobacterales</taxon>
        <taxon>Acetobacteraceae</taxon>
        <taxon>Acetobacter</taxon>
    </lineage>
</organism>
<dbReference type="Proteomes" id="UP000194931">
    <property type="component" value="Unassembled WGS sequence"/>
</dbReference>
<dbReference type="PANTHER" id="PTHR11364:SF27">
    <property type="entry name" value="SULFURTRANSFERASE"/>
    <property type="match status" value="1"/>
</dbReference>
<accession>A0A252BWY5</accession>
<dbReference type="InterPro" id="IPR036873">
    <property type="entry name" value="Rhodanese-like_dom_sf"/>
</dbReference>
<keyword evidence="1 4" id="KW-0808">Transferase</keyword>
<gene>
    <name evidence="4" type="ORF">HK26_11250</name>
</gene>
<dbReference type="PANTHER" id="PTHR11364">
    <property type="entry name" value="THIOSULFATE SULFERTANSFERASE"/>
    <property type="match status" value="1"/>
</dbReference>
<comment type="caution">
    <text evidence="4">The sequence shown here is derived from an EMBL/GenBank/DDBJ whole genome shotgun (WGS) entry which is preliminary data.</text>
</comment>
<evidence type="ECO:0000256" key="1">
    <source>
        <dbReference type="ARBA" id="ARBA00022679"/>
    </source>
</evidence>
<protein>
    <submittedName>
        <fullName evidence="4">Thiosulfate sulfurtransferase</fullName>
    </submittedName>
</protein>
<dbReference type="Pfam" id="PF00581">
    <property type="entry name" value="Rhodanese"/>
    <property type="match status" value="2"/>
</dbReference>
<dbReference type="CDD" id="cd01448">
    <property type="entry name" value="TST_Repeat_1"/>
    <property type="match status" value="1"/>
</dbReference>
<dbReference type="OrthoDB" id="9781034at2"/>
<evidence type="ECO:0000256" key="2">
    <source>
        <dbReference type="ARBA" id="ARBA00022737"/>
    </source>
</evidence>
<sequence length="283" mass="30830">MSPLISGSFLHTLAKDTSIRFLDATTTLPGETFNPLERFHACHIPGSQYFDIDVFSDPQSSLPHTVPSAARFAHLFGALGITPETHVVFYDQGNVASACRAWWMTKLFGHEKTQIIHGGLRAWQQQNLPVEQGAGAEHAPQTYHPRTEYSRIAGLGDMLEHVRLQNRPILDARSADRFYGMAPEPRAGVKSGHMPGARNIPYKTVMDENGFFLPAAQLETLFLHAGVSATTHPITTCGSGMTAAVLSVALELAGFTSNALYDGSWAEWGSTPNTPITTDTSHD</sequence>
<dbReference type="GO" id="GO:0004792">
    <property type="term" value="F:thiosulfate-cyanide sulfurtransferase activity"/>
    <property type="evidence" value="ECO:0007669"/>
    <property type="project" value="TreeGrafter"/>
</dbReference>
<dbReference type="eggNOG" id="COG2897">
    <property type="taxonomic scope" value="Bacteria"/>
</dbReference>
<dbReference type="SUPFAM" id="SSF52821">
    <property type="entry name" value="Rhodanese/Cell cycle control phosphatase"/>
    <property type="match status" value="2"/>
</dbReference>